<name>A0A225UEP7_9STRA</name>
<sequence length="50" mass="5705">MLKGAEETGRGNWTDRNLYFIIGSKLHDDAARWWVKLSRGPKESKNTGLT</sequence>
<proteinExistence type="predicted"/>
<accession>A0A225UEP7</accession>
<protein>
    <submittedName>
        <fullName evidence="1">Uncharacterized protein</fullName>
    </submittedName>
</protein>
<comment type="caution">
    <text evidence="1">The sequence shown here is derived from an EMBL/GenBank/DDBJ whole genome shotgun (WGS) entry which is preliminary data.</text>
</comment>
<dbReference type="EMBL" id="NBNE01020009">
    <property type="protein sequence ID" value="OWY91535.1"/>
    <property type="molecule type" value="Genomic_DNA"/>
</dbReference>
<gene>
    <name evidence="1" type="ORF">PHMEG_00039845</name>
</gene>
<evidence type="ECO:0000313" key="2">
    <source>
        <dbReference type="Proteomes" id="UP000198211"/>
    </source>
</evidence>
<keyword evidence="2" id="KW-1185">Reference proteome</keyword>
<reference evidence="2" key="1">
    <citation type="submission" date="2017-03" db="EMBL/GenBank/DDBJ databases">
        <title>Phytopthora megakarya and P. palmivora, two closely related causual agents of cacao black pod achieved similar genome size and gene model numbers by different mechanisms.</title>
        <authorList>
            <person name="Ali S."/>
            <person name="Shao J."/>
            <person name="Larry D.J."/>
            <person name="Kronmiller B."/>
            <person name="Shen D."/>
            <person name="Strem M.D."/>
            <person name="Melnick R.L."/>
            <person name="Guiltinan M.J."/>
            <person name="Tyler B.M."/>
            <person name="Meinhardt L.W."/>
            <person name="Bailey B.A."/>
        </authorList>
    </citation>
    <scope>NUCLEOTIDE SEQUENCE [LARGE SCALE GENOMIC DNA]</scope>
    <source>
        <strain evidence="2">zdho120</strain>
    </source>
</reference>
<evidence type="ECO:0000313" key="1">
    <source>
        <dbReference type="EMBL" id="OWY91535.1"/>
    </source>
</evidence>
<dbReference type="Proteomes" id="UP000198211">
    <property type="component" value="Unassembled WGS sequence"/>
</dbReference>
<organism evidence="1 2">
    <name type="scientific">Phytophthora megakarya</name>
    <dbReference type="NCBI Taxonomy" id="4795"/>
    <lineage>
        <taxon>Eukaryota</taxon>
        <taxon>Sar</taxon>
        <taxon>Stramenopiles</taxon>
        <taxon>Oomycota</taxon>
        <taxon>Peronosporomycetes</taxon>
        <taxon>Peronosporales</taxon>
        <taxon>Peronosporaceae</taxon>
        <taxon>Phytophthora</taxon>
    </lineage>
</organism>
<dbReference type="AlphaFoldDB" id="A0A225UEP7"/>